<evidence type="ECO:0000313" key="5">
    <source>
        <dbReference type="EMBL" id="OII76539.1"/>
    </source>
</evidence>
<dbReference type="SUPFAM" id="SSF75632">
    <property type="entry name" value="Cullin homology domain"/>
    <property type="match status" value="1"/>
</dbReference>
<dbReference type="InterPro" id="IPR019559">
    <property type="entry name" value="Cullin_neddylation_domain"/>
</dbReference>
<dbReference type="RefSeq" id="XP_067068385.1">
    <property type="nucleotide sequence ID" value="XM_067210310.1"/>
</dbReference>
<dbReference type="InterPro" id="IPR036390">
    <property type="entry name" value="WH_DNA-bd_sf"/>
</dbReference>
<evidence type="ECO:0000259" key="4">
    <source>
        <dbReference type="PROSITE" id="PS50069"/>
    </source>
</evidence>
<dbReference type="GO" id="GO:0031625">
    <property type="term" value="F:ubiquitin protein ligase binding"/>
    <property type="evidence" value="ECO:0007669"/>
    <property type="project" value="InterPro"/>
</dbReference>
<sequence length="862" mass="101667">MAGLSPFLLESYIDEETAISLYSIIYNSLEYIERGQSHKLSFEVLYRSCYRLTLNKYGGMLYGGILFYLVNYLRIKSTEEATLEKILETWEKYEINLSTLRDVLMYLEKNYVLPNTKMSIFLTGMCLFRQFYLETRAREDGMINNILHIIEIYRTTGEYSAEKATVVNKILKKLYELPSEIVDIQLLPTEMLDSPGYQDSNSMQLNKEPYSYPSFVVKVPRGDLGSLKTDFILLLINYKKFGTITNLETDQRIAYKTLFQEKFLSYTISYYNTIVEKYISNDQLNLEESSEFLQACEEYYLNEKSLVEKYLVTSIWEDLISTLDNIWIVPFCDKFLVNITSDSCIYLQLKFGKQADLQRLFRIMSRVQKCFLALKNSLRNFINLELLKYFDTKILNKESNSIEYIVNIENLKNRCKFLLDECFRGYPDFTQTINLAFEEFLQKSDSDFINNWIANGLDKIIRSGFINNNISEENKVLDTFLWLFKFIPDKDMFEIIYRRLLCRRMLEFPDAKRDLEHYVLVKFRSECGFGYSVKMEGVLADLMQSELLNCQYKQFNSPNIISKIEPEQIKYNILTSGYWLIDKHVDCCISEDIEIELSKFLYFFETKHERRKLQWNFSIGKAQVTINYQTEDLVRSCILECTTLQMIVLYYLFNEFNSMTFGQIQDILKCSDLSFLKMNLSSLCYDKENSPLRYIPNKNKSHNYTTCSSLDILRNSSKHDRLTSKNISSSQEVWFIPDFEKISCEDYFEVNINQIYQKKTQDIIYLIPLEYISNKTDKSKKTEDIFSKRINEDRSHLIDSAIIKVLKKHKSLHTDDIVSKVMTMTEVFQPTKGFILSRVTSLSERDFITTNPDSPYIYNYIP</sequence>
<dbReference type="Gene3D" id="1.20.1310.10">
    <property type="entry name" value="Cullin Repeats"/>
    <property type="match status" value="4"/>
</dbReference>
<dbReference type="InterPro" id="IPR059120">
    <property type="entry name" value="Cullin-like_AB"/>
</dbReference>
<accession>A0A1J4MSY1</accession>
<dbReference type="SUPFAM" id="SSF74788">
    <property type="entry name" value="Cullin repeat-like"/>
    <property type="match status" value="1"/>
</dbReference>
<dbReference type="Pfam" id="PF10557">
    <property type="entry name" value="Cullin_Nedd8"/>
    <property type="match status" value="1"/>
</dbReference>
<dbReference type="PROSITE" id="PS50069">
    <property type="entry name" value="CULLIN_2"/>
    <property type="match status" value="1"/>
</dbReference>
<evidence type="ECO:0000313" key="6">
    <source>
        <dbReference type="Proteomes" id="UP000186804"/>
    </source>
</evidence>
<dbReference type="GeneID" id="92364245"/>
<dbReference type="GO" id="GO:0006511">
    <property type="term" value="P:ubiquitin-dependent protein catabolic process"/>
    <property type="evidence" value="ECO:0007669"/>
    <property type="project" value="InterPro"/>
</dbReference>
<dbReference type="PANTHER" id="PTHR11932">
    <property type="entry name" value="CULLIN"/>
    <property type="match status" value="1"/>
</dbReference>
<proteinExistence type="inferred from homology"/>
<dbReference type="InterPro" id="IPR001373">
    <property type="entry name" value="Cullin_N"/>
</dbReference>
<dbReference type="Proteomes" id="UP000186804">
    <property type="component" value="Unassembled WGS sequence"/>
</dbReference>
<comment type="similarity">
    <text evidence="1 2 3">Belongs to the cullin family.</text>
</comment>
<protein>
    <submittedName>
        <fullName evidence="5">Cullin family protein</fullName>
    </submittedName>
</protein>
<dbReference type="SMART" id="SM00884">
    <property type="entry name" value="Cullin_Nedd8"/>
    <property type="match status" value="1"/>
</dbReference>
<evidence type="ECO:0000256" key="3">
    <source>
        <dbReference type="RuleBase" id="RU003829"/>
    </source>
</evidence>
<evidence type="ECO:0000256" key="1">
    <source>
        <dbReference type="ARBA" id="ARBA00006019"/>
    </source>
</evidence>
<dbReference type="Gene3D" id="1.10.10.10">
    <property type="entry name" value="Winged helix-like DNA-binding domain superfamily/Winged helix DNA-binding domain"/>
    <property type="match status" value="1"/>
</dbReference>
<dbReference type="OrthoDB" id="27073at2759"/>
<reference evidence="5 6" key="1">
    <citation type="submission" date="2016-10" db="EMBL/GenBank/DDBJ databases">
        <title>Reductive evolution of mitochondrial metabolism and differential evolution of invasion-related proteins in Cryptosporidium.</title>
        <authorList>
            <person name="Liu S."/>
            <person name="Roellig D.M."/>
            <person name="Guo Y."/>
            <person name="Li N."/>
            <person name="Frace M.A."/>
            <person name="Tang K."/>
            <person name="Zhang L."/>
            <person name="Feng Y."/>
            <person name="Xiao L."/>
        </authorList>
    </citation>
    <scope>NUCLEOTIDE SEQUENCE [LARGE SCALE GENOMIC DNA]</scope>
    <source>
        <strain evidence="5">30847</strain>
    </source>
</reference>
<dbReference type="Pfam" id="PF26557">
    <property type="entry name" value="Cullin_AB"/>
    <property type="match status" value="1"/>
</dbReference>
<dbReference type="Pfam" id="PF00888">
    <property type="entry name" value="Cullin"/>
    <property type="match status" value="2"/>
</dbReference>
<dbReference type="InterPro" id="IPR036388">
    <property type="entry name" value="WH-like_DNA-bd_sf"/>
</dbReference>
<organism evidence="5 6">
    <name type="scientific">Cryptosporidium andersoni</name>
    <dbReference type="NCBI Taxonomy" id="117008"/>
    <lineage>
        <taxon>Eukaryota</taxon>
        <taxon>Sar</taxon>
        <taxon>Alveolata</taxon>
        <taxon>Apicomplexa</taxon>
        <taxon>Conoidasida</taxon>
        <taxon>Coccidia</taxon>
        <taxon>Eucoccidiorida</taxon>
        <taxon>Eimeriorina</taxon>
        <taxon>Cryptosporidiidae</taxon>
        <taxon>Cryptosporidium</taxon>
    </lineage>
</organism>
<name>A0A1J4MSY1_9CRYT</name>
<comment type="caution">
    <text evidence="5">The sequence shown here is derived from an EMBL/GenBank/DDBJ whole genome shotgun (WGS) entry which is preliminary data.</text>
</comment>
<dbReference type="InterPro" id="IPR045093">
    <property type="entry name" value="Cullin"/>
</dbReference>
<dbReference type="InterPro" id="IPR016158">
    <property type="entry name" value="Cullin_homology"/>
</dbReference>
<keyword evidence="6" id="KW-1185">Reference proteome</keyword>
<dbReference type="SMART" id="SM00182">
    <property type="entry name" value="CULLIN"/>
    <property type="match status" value="1"/>
</dbReference>
<dbReference type="SUPFAM" id="SSF46785">
    <property type="entry name" value="Winged helix' DNA-binding domain"/>
    <property type="match status" value="1"/>
</dbReference>
<dbReference type="InterPro" id="IPR036317">
    <property type="entry name" value="Cullin_homology_sf"/>
</dbReference>
<gene>
    <name evidence="5" type="ORF">cand_000600</name>
</gene>
<dbReference type="Gene3D" id="3.30.230.130">
    <property type="entry name" value="Cullin, Chain C, Domain 2"/>
    <property type="match status" value="1"/>
</dbReference>
<dbReference type="EMBL" id="LRBS01000057">
    <property type="protein sequence ID" value="OII76539.1"/>
    <property type="molecule type" value="Genomic_DNA"/>
</dbReference>
<feature type="domain" description="Cullin family profile" evidence="4">
    <location>
        <begin position="453"/>
        <end position="666"/>
    </location>
</feature>
<dbReference type="VEuPathDB" id="CryptoDB:cand_000600"/>
<evidence type="ECO:0000256" key="2">
    <source>
        <dbReference type="PROSITE-ProRule" id="PRU00330"/>
    </source>
</evidence>
<dbReference type="InterPro" id="IPR016159">
    <property type="entry name" value="Cullin_repeat-like_dom_sf"/>
</dbReference>
<dbReference type="AlphaFoldDB" id="A0A1J4MSY1"/>